<comment type="caution">
    <text evidence="1">The sequence shown here is derived from an EMBL/GenBank/DDBJ whole genome shotgun (WGS) entry which is preliminary data.</text>
</comment>
<evidence type="ECO:0000313" key="1">
    <source>
        <dbReference type="EMBL" id="TCS86238.1"/>
    </source>
</evidence>
<dbReference type="Proteomes" id="UP000295807">
    <property type="component" value="Unassembled WGS sequence"/>
</dbReference>
<dbReference type="AlphaFoldDB" id="A0A4R3KNV0"/>
<proteinExistence type="predicted"/>
<organism evidence="1 2">
    <name type="scientific">Anseongella ginsenosidimutans</name>
    <dbReference type="NCBI Taxonomy" id="496056"/>
    <lineage>
        <taxon>Bacteria</taxon>
        <taxon>Pseudomonadati</taxon>
        <taxon>Bacteroidota</taxon>
        <taxon>Sphingobacteriia</taxon>
        <taxon>Sphingobacteriales</taxon>
        <taxon>Sphingobacteriaceae</taxon>
        <taxon>Anseongella</taxon>
    </lineage>
</organism>
<dbReference type="OrthoDB" id="9762853at2"/>
<evidence type="ECO:0000313" key="2">
    <source>
        <dbReference type="Proteomes" id="UP000295807"/>
    </source>
</evidence>
<accession>A0A4R3KNV0</accession>
<dbReference type="EMBL" id="SMAD01000008">
    <property type="protein sequence ID" value="TCS86238.1"/>
    <property type="molecule type" value="Genomic_DNA"/>
</dbReference>
<name>A0A4R3KNV0_9SPHI</name>
<gene>
    <name evidence="1" type="ORF">EDD80_10829</name>
</gene>
<protein>
    <submittedName>
        <fullName evidence="1">Baseplate J-like protein</fullName>
    </submittedName>
</protein>
<dbReference type="RefSeq" id="WP_132129643.1">
    <property type="nucleotide sequence ID" value="NZ_CP042432.1"/>
</dbReference>
<reference evidence="1 2" key="1">
    <citation type="submission" date="2019-03" db="EMBL/GenBank/DDBJ databases">
        <title>Genomic Encyclopedia of Type Strains, Phase IV (KMG-IV): sequencing the most valuable type-strain genomes for metagenomic binning, comparative biology and taxonomic classification.</title>
        <authorList>
            <person name="Goeker M."/>
        </authorList>
    </citation>
    <scope>NUCLEOTIDE SEQUENCE [LARGE SCALE GENOMIC DNA]</scope>
    <source>
        <strain evidence="1 2">DSM 21100</strain>
    </source>
</reference>
<sequence>MSSPCNNTNPLKRPGVNQGERVLAALLPGFVSVDEREYPDLILFAKQYAAFLHYYNKHNAAEGDWRPFMLMDVSVTLATLTRLDIQEYITYAKDIYSEIRSSATAQETELKNYFKTIFDLCFSITLLLDHYYQALPADVEFKEVLGNTVRSGLPEYFDRLKKYYAEAVNQGLIDPAGTFLFNDRPRDLLLSQDFHATDLSGIWNDPAGPPFTPVFTGASTGLKIKNIATHNLFTGITDQYLKVLARIVNAAPAHLDRTMDEFPGHSPHYALFLTFIKLFRISQERLNTFTARHLDLYYREILRLTKKDPEPDQVHLLFELAKTASAGVLLEQGTVFKAGKDRDGQELFYSLKEQAILGKGKVAALKNTFATREEGTSGSRISAGFVANSGDGMGGPLLHADKSWNAFGEPGRAFARAGFGIASDYLFLAEGKRVITFTFQVTGGEFFRLNPARLNSLFRVQLSAEKGWFEPLSAAGKTTVAADGQSFSMQVTLDGGDPPVTSWSPEVHGYQFEQEIPMALFTLREGRADDELWRLRISGIHLKVTVEGVKSLLIENDEGSLNPAKPFELFGPAPHQGSSFIMGCRELFMKARRPAGKVHASLALTWDNHETLTETFDVNPPVEIHYLEDARWKEEVFSPSQSLFALSGSSPEKKTTLQFQLPELDVQGDYSAANNYSPLSKWGFLKIILKGSFGHADYPRRLAESIAVVSATNSDGITTTSVDMGDIKEPYTPRVKEISLNYEAGTGLDLNRPDKGNFIHLTPFGYTGLPGEAFPGHLLPQFPAEGEMFIGLDELQTGQTLPLLFQVAEGTADPAASQQDVVWHYLAAGNEWKPFQKEEIADETGGLLKSGIIRFSIPPAASSKSTLMDEQLHWIRASVAKNTQSIPRLITVAAQAATAEFQDYKGEGNSFKQVLPAGAISKLLLSNPAIKKVEQPYASFGGRAREDDASWYRWVSERLRHKQRAVSIWDYERLVLEKFPGIYKVKCINHAQSNNELSPGHVLLVPVPDLHGRNAFDPLRPSAGLGLLEDIKKFLSGIASPHVELEVCNPLFEEIQLEFNVQYRSDDMAFFTRQLRMELEQFLAPWAFDTESDIEFGSRLSKSALINFIEERPYVDHISCVKMYCINGGLRSNDLEEALASSARSVFVSVKAEDKVYPHIINENVCAC</sequence>
<keyword evidence="2" id="KW-1185">Reference proteome</keyword>